<proteinExistence type="predicted"/>
<dbReference type="Proteomes" id="UP000789759">
    <property type="component" value="Unassembled WGS sequence"/>
</dbReference>
<protein>
    <submittedName>
        <fullName evidence="1">15823_t:CDS:1</fullName>
    </submittedName>
</protein>
<sequence>MHITAIFDQTVHTGTNLLAYYDGSDDYNDYKSNYKSDNKEAPCTLISTIETPLVQLPNAKEQKNNVAYTLRQEKFNDNFSSKDLLNAI</sequence>
<reference evidence="1" key="1">
    <citation type="submission" date="2021-06" db="EMBL/GenBank/DDBJ databases">
        <authorList>
            <person name="Kallberg Y."/>
            <person name="Tangrot J."/>
            <person name="Rosling A."/>
        </authorList>
    </citation>
    <scope>NUCLEOTIDE SEQUENCE</scope>
    <source>
        <strain evidence="1">FL966</strain>
    </source>
</reference>
<accession>A0A9N8VGL4</accession>
<dbReference type="EMBL" id="CAJVQA010000017">
    <property type="protein sequence ID" value="CAG8450006.1"/>
    <property type="molecule type" value="Genomic_DNA"/>
</dbReference>
<evidence type="ECO:0000313" key="1">
    <source>
        <dbReference type="EMBL" id="CAG8450006.1"/>
    </source>
</evidence>
<dbReference type="OrthoDB" id="2394087at2759"/>
<gene>
    <name evidence="1" type="ORF">CPELLU_LOCUS84</name>
</gene>
<organism evidence="1 2">
    <name type="scientific">Cetraspora pellucida</name>
    <dbReference type="NCBI Taxonomy" id="1433469"/>
    <lineage>
        <taxon>Eukaryota</taxon>
        <taxon>Fungi</taxon>
        <taxon>Fungi incertae sedis</taxon>
        <taxon>Mucoromycota</taxon>
        <taxon>Glomeromycotina</taxon>
        <taxon>Glomeromycetes</taxon>
        <taxon>Diversisporales</taxon>
        <taxon>Gigasporaceae</taxon>
        <taxon>Cetraspora</taxon>
    </lineage>
</organism>
<dbReference type="AlphaFoldDB" id="A0A9N8VGL4"/>
<evidence type="ECO:0000313" key="2">
    <source>
        <dbReference type="Proteomes" id="UP000789759"/>
    </source>
</evidence>
<name>A0A9N8VGL4_9GLOM</name>
<keyword evidence="2" id="KW-1185">Reference proteome</keyword>
<comment type="caution">
    <text evidence="1">The sequence shown here is derived from an EMBL/GenBank/DDBJ whole genome shotgun (WGS) entry which is preliminary data.</text>
</comment>